<proteinExistence type="predicted"/>
<accession>A0A6J7IAR7</accession>
<evidence type="ECO:0000313" key="10">
    <source>
        <dbReference type="EMBL" id="CAB4927909.1"/>
    </source>
</evidence>
<dbReference type="SUPFAM" id="SSF55594">
    <property type="entry name" value="HPr-like"/>
    <property type="match status" value="1"/>
</dbReference>
<dbReference type="PROSITE" id="PS00589">
    <property type="entry name" value="PTS_HPR_SER"/>
    <property type="match status" value="1"/>
</dbReference>
<dbReference type="Gene3D" id="3.30.1340.10">
    <property type="entry name" value="HPr-like"/>
    <property type="match status" value="1"/>
</dbReference>
<evidence type="ECO:0000256" key="6">
    <source>
        <dbReference type="ARBA" id="ARBA00022597"/>
    </source>
</evidence>
<sequence length="91" mass="9338">MSASRTAIIADPLGLHARPAAEFVTRARTYESDLSIASGDKTGNCKSLISILKLGIAVGTEVTITAAGPDEAAAIEELGSFLEIVHGDDAP</sequence>
<dbReference type="EMBL" id="CAFBOZ010000028">
    <property type="protein sequence ID" value="CAB4995191.1"/>
    <property type="molecule type" value="Genomic_DNA"/>
</dbReference>
<dbReference type="GO" id="GO:0009401">
    <property type="term" value="P:phosphoenolpyruvate-dependent sugar phosphotransferase system"/>
    <property type="evidence" value="ECO:0007669"/>
    <property type="project" value="UniProtKB-KW"/>
</dbReference>
<organism evidence="10">
    <name type="scientific">freshwater metagenome</name>
    <dbReference type="NCBI Taxonomy" id="449393"/>
    <lineage>
        <taxon>unclassified sequences</taxon>
        <taxon>metagenomes</taxon>
        <taxon>ecological metagenomes</taxon>
    </lineage>
</organism>
<dbReference type="NCBIfam" id="TIGR01003">
    <property type="entry name" value="PTS_HPr_family"/>
    <property type="match status" value="1"/>
</dbReference>
<keyword evidence="5" id="KW-0963">Cytoplasm</keyword>
<dbReference type="InterPro" id="IPR002114">
    <property type="entry name" value="PTS_HPr_Ser_P_site"/>
</dbReference>
<evidence type="ECO:0000259" key="9">
    <source>
        <dbReference type="PROSITE" id="PS51350"/>
    </source>
</evidence>
<dbReference type="PROSITE" id="PS00369">
    <property type="entry name" value="PTS_HPR_HIS"/>
    <property type="match status" value="1"/>
</dbReference>
<evidence type="ECO:0000313" key="11">
    <source>
        <dbReference type="EMBL" id="CAB4995191.1"/>
    </source>
</evidence>
<protein>
    <recommendedName>
        <fullName evidence="3">Phosphocarrier protein HPr</fullName>
    </recommendedName>
    <alternativeName>
        <fullName evidence="8">Histidine-containing protein</fullName>
    </alternativeName>
</protein>
<dbReference type="PROSITE" id="PS51350">
    <property type="entry name" value="PTS_HPR_DOM"/>
    <property type="match status" value="1"/>
</dbReference>
<dbReference type="PRINTS" id="PR00107">
    <property type="entry name" value="PHOSPHOCPHPR"/>
</dbReference>
<dbReference type="PANTHER" id="PTHR33705">
    <property type="entry name" value="PHOSPHOCARRIER PROTEIN HPR"/>
    <property type="match status" value="1"/>
</dbReference>
<evidence type="ECO:0000256" key="2">
    <source>
        <dbReference type="ARBA" id="ARBA00004496"/>
    </source>
</evidence>
<dbReference type="InterPro" id="IPR050399">
    <property type="entry name" value="HPr"/>
</dbReference>
<reference evidence="10" key="1">
    <citation type="submission" date="2020-05" db="EMBL/GenBank/DDBJ databases">
        <authorList>
            <person name="Chiriac C."/>
            <person name="Salcher M."/>
            <person name="Ghai R."/>
            <person name="Kavagutti S V."/>
        </authorList>
    </citation>
    <scope>NUCLEOTIDE SEQUENCE</scope>
</reference>
<dbReference type="InterPro" id="IPR001020">
    <property type="entry name" value="PTS_HPr_His_P_site"/>
</dbReference>
<keyword evidence="7" id="KW-0598">Phosphotransferase system</keyword>
<name>A0A6J7IAR7_9ZZZZ</name>
<gene>
    <name evidence="10" type="ORF">UFOPK3773_00068</name>
    <name evidence="11" type="ORF">UFOPK3992_00309</name>
</gene>
<evidence type="ECO:0000256" key="8">
    <source>
        <dbReference type="ARBA" id="ARBA00033055"/>
    </source>
</evidence>
<evidence type="ECO:0000256" key="3">
    <source>
        <dbReference type="ARBA" id="ARBA00020422"/>
    </source>
</evidence>
<evidence type="ECO:0000256" key="1">
    <source>
        <dbReference type="ARBA" id="ARBA00003681"/>
    </source>
</evidence>
<comment type="subcellular location">
    <subcellularLocation>
        <location evidence="2">Cytoplasm</location>
    </subcellularLocation>
</comment>
<evidence type="ECO:0000256" key="4">
    <source>
        <dbReference type="ARBA" id="ARBA00022448"/>
    </source>
</evidence>
<keyword evidence="4" id="KW-0813">Transport</keyword>
<evidence type="ECO:0000256" key="5">
    <source>
        <dbReference type="ARBA" id="ARBA00022490"/>
    </source>
</evidence>
<dbReference type="CDD" id="cd00367">
    <property type="entry name" value="PTS-HPr_like"/>
    <property type="match status" value="1"/>
</dbReference>
<dbReference type="InterPro" id="IPR035895">
    <property type="entry name" value="HPr-like_sf"/>
</dbReference>
<dbReference type="AlphaFoldDB" id="A0A6J7IAR7"/>
<keyword evidence="6" id="KW-0762">Sugar transport</keyword>
<dbReference type="InterPro" id="IPR000032">
    <property type="entry name" value="HPr-like"/>
</dbReference>
<dbReference type="PANTHER" id="PTHR33705:SF1">
    <property type="entry name" value="PHOSPHOCARRIER PROTEIN HPR"/>
    <property type="match status" value="1"/>
</dbReference>
<comment type="function">
    <text evidence="1">General (non sugar-specific) component of the phosphoenolpyruvate-dependent sugar phosphotransferase system (sugar PTS). This major carbohydrate active-transport system catalyzes the phosphorylation of incoming sugar substrates concomitantly with their translocation across the cell membrane. The phosphoryl group from phosphoenolpyruvate (PEP) is transferred to the phosphoryl carrier protein HPr by enzyme I. Phospho-HPr then transfers it to the PTS EIIA domain.</text>
</comment>
<dbReference type="GO" id="GO:0005737">
    <property type="term" value="C:cytoplasm"/>
    <property type="evidence" value="ECO:0007669"/>
    <property type="project" value="UniProtKB-SubCell"/>
</dbReference>
<dbReference type="Pfam" id="PF00381">
    <property type="entry name" value="PTS-HPr"/>
    <property type="match status" value="1"/>
</dbReference>
<feature type="domain" description="HPr" evidence="9">
    <location>
        <begin position="2"/>
        <end position="89"/>
    </location>
</feature>
<dbReference type="EMBL" id="CAFBNF010000003">
    <property type="protein sequence ID" value="CAB4927909.1"/>
    <property type="molecule type" value="Genomic_DNA"/>
</dbReference>
<evidence type="ECO:0000256" key="7">
    <source>
        <dbReference type="ARBA" id="ARBA00022683"/>
    </source>
</evidence>